<gene>
    <name evidence="1" type="ORF">CTRU02_210077</name>
</gene>
<keyword evidence="2" id="KW-1185">Reference proteome</keyword>
<sequence length="251" mass="28936">MGSTFPSMCKLFTIAQEVGMMYFVPSDTPLKDRVPLSFAEAKYQKLLSWMDTLKSDMAREQNSPDHLVMFHMWFHSLTIDIFRPFVQDENDQRLGSFASTDGTPKSIFTTSVKHLKRLALNYNSRQASNPISPFINTSLLHIANVVIKDTCDVDRRFYIIMCARYWQELYVGYPMILRIAQGLLPLAMTHNLLSSEETAYLLEEMRSRGKHHEMDDREIVCNVIGDYELAMDDDKGAHMEALAQKFKAMGW</sequence>
<accession>A0ACC3YUC8</accession>
<evidence type="ECO:0000313" key="1">
    <source>
        <dbReference type="EMBL" id="KAL0935486.1"/>
    </source>
</evidence>
<evidence type="ECO:0000313" key="2">
    <source>
        <dbReference type="Proteomes" id="UP000805649"/>
    </source>
</evidence>
<proteinExistence type="predicted"/>
<organism evidence="1 2">
    <name type="scientific">Colletotrichum truncatum</name>
    <name type="common">Anthracnose fungus</name>
    <name type="synonym">Colletotrichum capsici</name>
    <dbReference type="NCBI Taxonomy" id="5467"/>
    <lineage>
        <taxon>Eukaryota</taxon>
        <taxon>Fungi</taxon>
        <taxon>Dikarya</taxon>
        <taxon>Ascomycota</taxon>
        <taxon>Pezizomycotina</taxon>
        <taxon>Sordariomycetes</taxon>
        <taxon>Hypocreomycetidae</taxon>
        <taxon>Glomerellales</taxon>
        <taxon>Glomerellaceae</taxon>
        <taxon>Colletotrichum</taxon>
        <taxon>Colletotrichum truncatum species complex</taxon>
    </lineage>
</organism>
<dbReference type="EMBL" id="VUJX02000006">
    <property type="protein sequence ID" value="KAL0935486.1"/>
    <property type="molecule type" value="Genomic_DNA"/>
</dbReference>
<comment type="caution">
    <text evidence="1">The sequence shown here is derived from an EMBL/GenBank/DDBJ whole genome shotgun (WGS) entry which is preliminary data.</text>
</comment>
<reference evidence="1 2" key="1">
    <citation type="journal article" date="2020" name="Phytopathology">
        <title>Genome Sequence Resources of Colletotrichum truncatum, C. plurivorum, C. musicola, and C. sojae: Four Species Pathogenic to Soybean (Glycine max).</title>
        <authorList>
            <person name="Rogerio F."/>
            <person name="Boufleur T.R."/>
            <person name="Ciampi-Guillardi M."/>
            <person name="Sukno S.A."/>
            <person name="Thon M.R."/>
            <person name="Massola Junior N.S."/>
            <person name="Baroncelli R."/>
        </authorList>
    </citation>
    <scope>NUCLEOTIDE SEQUENCE [LARGE SCALE GENOMIC DNA]</scope>
    <source>
        <strain evidence="1 2">CMES1059</strain>
    </source>
</reference>
<protein>
    <submittedName>
        <fullName evidence="1">N-terminal fungal transcription regulatory domain-containing protein (Zinc finger protein)</fullName>
    </submittedName>
</protein>
<dbReference type="Proteomes" id="UP000805649">
    <property type="component" value="Unassembled WGS sequence"/>
</dbReference>
<name>A0ACC3YUC8_COLTU</name>